<feature type="compositionally biased region" description="Polar residues" evidence="1">
    <location>
        <begin position="26"/>
        <end position="39"/>
    </location>
</feature>
<proteinExistence type="predicted"/>
<dbReference type="Proteomes" id="UP000703269">
    <property type="component" value="Unassembled WGS sequence"/>
</dbReference>
<reference evidence="2 3" key="1">
    <citation type="submission" date="2021-08" db="EMBL/GenBank/DDBJ databases">
        <title>Draft Genome Sequence of Phanerochaete sordida strain YK-624.</title>
        <authorList>
            <person name="Mori T."/>
            <person name="Dohra H."/>
            <person name="Suzuki T."/>
            <person name="Kawagishi H."/>
            <person name="Hirai H."/>
        </authorList>
    </citation>
    <scope>NUCLEOTIDE SEQUENCE [LARGE SCALE GENOMIC DNA]</scope>
    <source>
        <strain evidence="2 3">YK-624</strain>
    </source>
</reference>
<dbReference type="OrthoDB" id="3174721at2759"/>
<dbReference type="AlphaFoldDB" id="A0A9P3LLD4"/>
<protein>
    <submittedName>
        <fullName evidence="2">Uncharacterized protein</fullName>
    </submittedName>
</protein>
<evidence type="ECO:0000313" key="3">
    <source>
        <dbReference type="Proteomes" id="UP000703269"/>
    </source>
</evidence>
<gene>
    <name evidence="2" type="ORF">PsYK624_143940</name>
</gene>
<accession>A0A9P3LLD4</accession>
<sequence>MADPPSPTYSTFSALSGAPPSYHSVEPNSRPASPASTIRTEGAAAAPATDSYSSLASSLSQTTLSSTSESSFNAALLSPPTAQFGLRYGFSQDSPHSMQLLPPPEAADSRSLYHVSVRMNVFKPGSHISVVRRGATEFGPFVGEFEHGPHDRVNRIVLGDAPAKAFKDVVMFKRRYIRSSNLDWNGLKWTFGNLIIHWEPEAQLFERPTIRRVLRFKCVTKDLKDKRVLAHLATFYPANVFAARGGATPMPTLTFEQPGIELMDHIILSILVLQRQDYPQFTSSD</sequence>
<comment type="caution">
    <text evidence="2">The sequence shown here is derived from an EMBL/GenBank/DDBJ whole genome shotgun (WGS) entry which is preliminary data.</text>
</comment>
<dbReference type="EMBL" id="BPQB01000083">
    <property type="protein sequence ID" value="GJE98172.1"/>
    <property type="molecule type" value="Genomic_DNA"/>
</dbReference>
<keyword evidence="3" id="KW-1185">Reference proteome</keyword>
<feature type="region of interest" description="Disordered" evidence="1">
    <location>
        <begin position="1"/>
        <end position="45"/>
    </location>
</feature>
<organism evidence="2 3">
    <name type="scientific">Phanerochaete sordida</name>
    <dbReference type="NCBI Taxonomy" id="48140"/>
    <lineage>
        <taxon>Eukaryota</taxon>
        <taxon>Fungi</taxon>
        <taxon>Dikarya</taxon>
        <taxon>Basidiomycota</taxon>
        <taxon>Agaricomycotina</taxon>
        <taxon>Agaricomycetes</taxon>
        <taxon>Polyporales</taxon>
        <taxon>Phanerochaetaceae</taxon>
        <taxon>Phanerochaete</taxon>
    </lineage>
</organism>
<name>A0A9P3LLD4_9APHY</name>
<evidence type="ECO:0000256" key="1">
    <source>
        <dbReference type="SAM" id="MobiDB-lite"/>
    </source>
</evidence>
<evidence type="ECO:0000313" key="2">
    <source>
        <dbReference type="EMBL" id="GJE98172.1"/>
    </source>
</evidence>